<dbReference type="GO" id="GO:0005829">
    <property type="term" value="C:cytosol"/>
    <property type="evidence" value="ECO:0007669"/>
    <property type="project" value="TreeGrafter"/>
</dbReference>
<keyword evidence="8" id="KW-0175">Coiled coil</keyword>
<sequence length="492" mass="53767">MPHPFQLTAGATPSSTDGKAFLLAACGPKLLSLSMSDGSIVSQWTADSVGTAPVESTSNNGADAENGERPAKKQKTTAKPPPALTNVIKLTVANDQQHAVAVTEDKCVRVFSIQSDGSLVELSQRTMPKRPCALEILPDNETIICGDKFGDVYSLPLLPTDESEKNASDAKAAEEAQAAEAKAQAQTSEANFKPSATNLTVHTKRNLRSLEAQQKQKLFTPKKEALAFEHKLLLGHVSMLTDTKFAQREVDGKTRRYIITADRDEHIRISRGAPQSHIIEGFCLGHKEFVSKICLIPGTDLLVSGGGDDWIGIWDWPNFALKNTINIRELLAKYVVPTPEEKDPHISVSGIWTVPIENQPGNSAVIIACEKIPALVVLSSSSIGDPTAKSTVVERQLQERYPLDVAYIDHHAVLSLDARAGEQRRLIAFRPTLDSSSQVQLERDETFEGTLAQLNDLAGIEEDPKTVDNLLYNIKNLKKRTGWGEPEEQQQE</sequence>
<dbReference type="AlphaFoldDB" id="A0AB34KLD6"/>
<evidence type="ECO:0000313" key="11">
    <source>
        <dbReference type="Proteomes" id="UP000803884"/>
    </source>
</evidence>
<name>A0AB34KLD6_9PEZI</name>
<evidence type="ECO:0000256" key="5">
    <source>
        <dbReference type="ARBA" id="ARBA00023242"/>
    </source>
</evidence>
<reference evidence="10 11" key="1">
    <citation type="journal article" date="2020" name="Microbiol. Resour. Announc.">
        <title>Draft Genome Sequence of a Cladosporium Species Isolated from the Mesophotic Ascidian Didemnum maculosum.</title>
        <authorList>
            <person name="Gioti A."/>
            <person name="Siaperas R."/>
            <person name="Nikolaivits E."/>
            <person name="Le Goff G."/>
            <person name="Ouazzani J."/>
            <person name="Kotoulas G."/>
            <person name="Topakas E."/>
        </authorList>
    </citation>
    <scope>NUCLEOTIDE SEQUENCE [LARGE SCALE GENOMIC DNA]</scope>
    <source>
        <strain evidence="10 11">TM138-S3</strain>
    </source>
</reference>
<keyword evidence="4 6" id="KW-0677">Repeat</keyword>
<dbReference type="GO" id="GO:0043527">
    <property type="term" value="C:tRNA methyltransferase complex"/>
    <property type="evidence" value="ECO:0007669"/>
    <property type="project" value="TreeGrafter"/>
</dbReference>
<dbReference type="InterPro" id="IPR036322">
    <property type="entry name" value="WD40_repeat_dom_sf"/>
</dbReference>
<feature type="compositionally biased region" description="Polar residues" evidence="9">
    <location>
        <begin position="46"/>
        <end position="61"/>
    </location>
</feature>
<evidence type="ECO:0000256" key="2">
    <source>
        <dbReference type="ARBA" id="ARBA00022574"/>
    </source>
</evidence>
<dbReference type="GO" id="GO:0106004">
    <property type="term" value="P:tRNA (guanine-N7)-methylation"/>
    <property type="evidence" value="ECO:0007669"/>
    <property type="project" value="UniProtKB-UniRule"/>
</dbReference>
<feature type="coiled-coil region" evidence="8">
    <location>
        <begin position="164"/>
        <end position="191"/>
    </location>
</feature>
<comment type="similarity">
    <text evidence="6">Belongs to the WD repeat TRM82 family.</text>
</comment>
<keyword evidence="2 6" id="KW-0853">WD repeat</keyword>
<dbReference type="HAMAP" id="MF_03056">
    <property type="entry name" value="TRM82"/>
    <property type="match status" value="1"/>
</dbReference>
<dbReference type="RefSeq" id="XP_069229014.1">
    <property type="nucleotide sequence ID" value="XM_069373564.1"/>
</dbReference>
<gene>
    <name evidence="10" type="primary">trm82</name>
    <name evidence="10" type="ORF">WHR41_04958</name>
</gene>
<protein>
    <submittedName>
        <fullName evidence="10">tRNA (Guanine-N(7)-)-methyltransferase non-catalytic subunit TRM82</fullName>
    </submittedName>
</protein>
<organism evidence="10 11">
    <name type="scientific">Cladosporium halotolerans</name>
    <dbReference type="NCBI Taxonomy" id="1052096"/>
    <lineage>
        <taxon>Eukaryota</taxon>
        <taxon>Fungi</taxon>
        <taxon>Dikarya</taxon>
        <taxon>Ascomycota</taxon>
        <taxon>Pezizomycotina</taxon>
        <taxon>Dothideomycetes</taxon>
        <taxon>Dothideomycetidae</taxon>
        <taxon>Cladosporiales</taxon>
        <taxon>Cladosporiaceae</taxon>
        <taxon>Cladosporium</taxon>
    </lineage>
</organism>
<comment type="function">
    <text evidence="6">Required for the formation of N(7)-methylguanine at position 46 (m7G46) in tRNA. In the complex, it is required to stabilize and induce conformational changes of the catalytic subunit.</text>
</comment>
<evidence type="ECO:0000256" key="3">
    <source>
        <dbReference type="ARBA" id="ARBA00022694"/>
    </source>
</evidence>
<comment type="pathway">
    <text evidence="6">tRNA modification; N(7)-methylguanine-tRNA biosynthesis.</text>
</comment>
<keyword evidence="3 6" id="KW-0819">tRNA processing</keyword>
<dbReference type="PANTHER" id="PTHR16288">
    <property type="entry name" value="WD40 REPEAT PROTEIN 4"/>
    <property type="match status" value="1"/>
</dbReference>
<evidence type="ECO:0000256" key="4">
    <source>
        <dbReference type="ARBA" id="ARBA00022737"/>
    </source>
</evidence>
<evidence type="ECO:0000313" key="10">
    <source>
        <dbReference type="EMBL" id="KAL1585908.1"/>
    </source>
</evidence>
<dbReference type="EMBL" id="JAAQHG020000017">
    <property type="protein sequence ID" value="KAL1585908.1"/>
    <property type="molecule type" value="Genomic_DNA"/>
</dbReference>
<dbReference type="Proteomes" id="UP000803884">
    <property type="component" value="Unassembled WGS sequence"/>
</dbReference>
<dbReference type="SUPFAM" id="SSF50978">
    <property type="entry name" value="WD40 repeat-like"/>
    <property type="match status" value="1"/>
</dbReference>
<evidence type="ECO:0000256" key="8">
    <source>
        <dbReference type="SAM" id="Coils"/>
    </source>
</evidence>
<evidence type="ECO:0000256" key="6">
    <source>
        <dbReference type="HAMAP-Rule" id="MF_03056"/>
    </source>
</evidence>
<accession>A0AB34KLD6</accession>
<dbReference type="GeneID" id="96006402"/>
<evidence type="ECO:0000256" key="1">
    <source>
        <dbReference type="ARBA" id="ARBA00004123"/>
    </source>
</evidence>
<keyword evidence="11" id="KW-1185">Reference proteome</keyword>
<dbReference type="PANTHER" id="PTHR16288:SF0">
    <property type="entry name" value="TRNA (GUANINE-N(7)-)-METHYLTRANSFERASE NON-CATALYTIC SUBUNIT WDR4"/>
    <property type="match status" value="1"/>
</dbReference>
<evidence type="ECO:0000256" key="7">
    <source>
        <dbReference type="PROSITE-ProRule" id="PRU00221"/>
    </source>
</evidence>
<dbReference type="InterPro" id="IPR001680">
    <property type="entry name" value="WD40_rpt"/>
</dbReference>
<dbReference type="GO" id="GO:0005634">
    <property type="term" value="C:nucleus"/>
    <property type="evidence" value="ECO:0007669"/>
    <property type="project" value="UniProtKB-SubCell"/>
</dbReference>
<feature type="region of interest" description="Disordered" evidence="9">
    <location>
        <begin position="46"/>
        <end position="81"/>
    </location>
</feature>
<feature type="repeat" description="WD" evidence="7">
    <location>
        <begin position="283"/>
        <end position="315"/>
    </location>
</feature>
<dbReference type="Gene3D" id="2.130.10.10">
    <property type="entry name" value="YVTN repeat-like/Quinoprotein amine dehydrogenase"/>
    <property type="match status" value="1"/>
</dbReference>
<dbReference type="InterPro" id="IPR028884">
    <property type="entry name" value="Trm82"/>
</dbReference>
<proteinExistence type="inferred from homology"/>
<comment type="caution">
    <text evidence="10">The sequence shown here is derived from an EMBL/GenBank/DDBJ whole genome shotgun (WGS) entry which is preliminary data.</text>
</comment>
<dbReference type="PROSITE" id="PS50082">
    <property type="entry name" value="WD_REPEATS_2"/>
    <property type="match status" value="1"/>
</dbReference>
<keyword evidence="5 6" id="KW-0539">Nucleus</keyword>
<dbReference type="InterPro" id="IPR015943">
    <property type="entry name" value="WD40/YVTN_repeat-like_dom_sf"/>
</dbReference>
<evidence type="ECO:0000256" key="9">
    <source>
        <dbReference type="SAM" id="MobiDB-lite"/>
    </source>
</evidence>
<comment type="subcellular location">
    <subcellularLocation>
        <location evidence="1 6">Nucleus</location>
    </subcellularLocation>
</comment>